<comment type="caution">
    <text evidence="3">The sequence shown here is derived from an EMBL/GenBank/DDBJ whole genome shotgun (WGS) entry which is preliminary data.</text>
</comment>
<dbReference type="Pfam" id="PF08787">
    <property type="entry name" value="Alginate_lyase2"/>
    <property type="match status" value="1"/>
</dbReference>
<dbReference type="InterPro" id="IPR014895">
    <property type="entry name" value="Alginate_lyase_2"/>
</dbReference>
<name>K6Y010_9ALTE</name>
<organism evidence="3 4">
    <name type="scientific">Paraglaciecola mesophila KMM 241</name>
    <dbReference type="NCBI Taxonomy" id="1128912"/>
    <lineage>
        <taxon>Bacteria</taxon>
        <taxon>Pseudomonadati</taxon>
        <taxon>Pseudomonadota</taxon>
        <taxon>Gammaproteobacteria</taxon>
        <taxon>Alteromonadales</taxon>
        <taxon>Alteromonadaceae</taxon>
        <taxon>Paraglaciecola</taxon>
    </lineage>
</organism>
<dbReference type="SUPFAM" id="SSF49899">
    <property type="entry name" value="Concanavalin A-like lectins/glucanases"/>
    <property type="match status" value="1"/>
</dbReference>
<feature type="domain" description="F5/8 type C" evidence="2">
    <location>
        <begin position="154"/>
        <end position="297"/>
    </location>
</feature>
<dbReference type="Gene3D" id="2.60.120.260">
    <property type="entry name" value="Galactose-binding domain-like"/>
    <property type="match status" value="2"/>
</dbReference>
<dbReference type="InterPro" id="IPR003305">
    <property type="entry name" value="CenC_carb-bd"/>
</dbReference>
<dbReference type="GO" id="GO:0016798">
    <property type="term" value="F:hydrolase activity, acting on glycosyl bonds"/>
    <property type="evidence" value="ECO:0007669"/>
    <property type="project" value="InterPro"/>
</dbReference>
<accession>K6Y010</accession>
<dbReference type="OrthoDB" id="8754053at2"/>
<keyword evidence="1" id="KW-0378">Hydrolase</keyword>
<sequence length="531" mass="57223">MTLKTTKWWGIFIATGALGIGVSNIVLAATVSVNNGGFENSYAGWTNVEPTAISSVAYSGNNALKITGSGGKVEQNVSVQPNTNYTLVVYVKGKGKIGALVNGVSYSATTDNEEFTPVSVTFNSSSASSITLYAHFNGDEGRFDDFSLQTGTSTDSPTDNTCSGTDSLVITSASDNGTNDGHGPLNTLDNNLADESRWSSNGVGKVITYDVGSTVLMKALDVYWYKATERNSYFDIDVSDDNSIWTSLVANGSSSTSIGGYQTVDFTDTQARYLRITGLGNSVNNWNSIVESNIIGCGGEIAEPTPDIPDETDNTFDMSLWDQEGSDPTVGNTFVFKALEEKYVTPNGNGWRHELKIKEELRVAMTKVYENFSANIKVEMSDGSKAIVAQHHASDTGTIMKLYVSDNSESGFIDSTANNGIFDVYVRLAKADGSGEEKKALGTIQSGDNFDFQVINDHGNVTVSAFGKSFNLDIEDSSASYLKFGNYLQAQDPITREDVDDSSDWADFYADQGITVSKLTFSNVNYIRNVD</sequence>
<dbReference type="InterPro" id="IPR000421">
    <property type="entry name" value="FA58C"/>
</dbReference>
<evidence type="ECO:0000259" key="2">
    <source>
        <dbReference type="PROSITE" id="PS50022"/>
    </source>
</evidence>
<dbReference type="RefSeq" id="WP_006994325.1">
    <property type="nucleotide sequence ID" value="NZ_BAEP01000075.1"/>
</dbReference>
<dbReference type="eggNOG" id="COG3291">
    <property type="taxonomic scope" value="Bacteria"/>
</dbReference>
<evidence type="ECO:0000313" key="3">
    <source>
        <dbReference type="EMBL" id="GAC26174.1"/>
    </source>
</evidence>
<protein>
    <recommendedName>
        <fullName evidence="2">F5/8 type C domain-containing protein</fullName>
    </recommendedName>
</protein>
<dbReference type="EMBL" id="BAEP01000075">
    <property type="protein sequence ID" value="GAC26174.1"/>
    <property type="molecule type" value="Genomic_DNA"/>
</dbReference>
<dbReference type="SUPFAM" id="SSF49785">
    <property type="entry name" value="Galactose-binding domain-like"/>
    <property type="match status" value="2"/>
</dbReference>
<evidence type="ECO:0000256" key="1">
    <source>
        <dbReference type="ARBA" id="ARBA00022801"/>
    </source>
</evidence>
<dbReference type="AlphaFoldDB" id="K6Y010"/>
<gene>
    <name evidence="3" type="ORF">GMES_3901</name>
</gene>
<dbReference type="Gene3D" id="2.60.120.200">
    <property type="match status" value="1"/>
</dbReference>
<dbReference type="Pfam" id="PF22633">
    <property type="entry name" value="F5_F8_type_C_2"/>
    <property type="match status" value="1"/>
</dbReference>
<evidence type="ECO:0000313" key="4">
    <source>
        <dbReference type="Proteomes" id="UP000006263"/>
    </source>
</evidence>
<dbReference type="PROSITE" id="PS50022">
    <property type="entry name" value="FA58C_3"/>
    <property type="match status" value="1"/>
</dbReference>
<proteinExistence type="predicted"/>
<dbReference type="InterPro" id="IPR008979">
    <property type="entry name" value="Galactose-bd-like_sf"/>
</dbReference>
<dbReference type="InterPro" id="IPR013320">
    <property type="entry name" value="ConA-like_dom_sf"/>
</dbReference>
<dbReference type="Pfam" id="PF02018">
    <property type="entry name" value="CBM_4_9"/>
    <property type="match status" value="1"/>
</dbReference>
<reference evidence="3 4" key="1">
    <citation type="journal article" date="2017" name="Antonie Van Leeuwenhoek">
        <title>Rhizobium rhizosphaerae sp. nov., a novel species isolated from rice rhizosphere.</title>
        <authorList>
            <person name="Zhao J.J."/>
            <person name="Zhang J."/>
            <person name="Zhang R.J."/>
            <person name="Zhang C.W."/>
            <person name="Yin H.Q."/>
            <person name="Zhang X.X."/>
        </authorList>
    </citation>
    <scope>NUCLEOTIDE SEQUENCE [LARGE SCALE GENOMIC DNA]</scope>
    <source>
        <strain evidence="3 4">KMM 241</strain>
    </source>
</reference>
<dbReference type="Proteomes" id="UP000006263">
    <property type="component" value="Unassembled WGS sequence"/>
</dbReference>